<dbReference type="PROSITE" id="PS50072">
    <property type="entry name" value="CSA_PPIASE_2"/>
    <property type="match status" value="1"/>
</dbReference>
<keyword evidence="8" id="KW-1185">Reference proteome</keyword>
<feature type="compositionally biased region" description="Low complexity" evidence="5">
    <location>
        <begin position="895"/>
        <end position="906"/>
    </location>
</feature>
<dbReference type="InterPro" id="IPR029000">
    <property type="entry name" value="Cyclophilin-like_dom_sf"/>
</dbReference>
<feature type="compositionally biased region" description="Basic and acidic residues" evidence="5">
    <location>
        <begin position="474"/>
        <end position="496"/>
    </location>
</feature>
<reference evidence="7 8" key="1">
    <citation type="submission" date="2013-11" db="EMBL/GenBank/DDBJ databases">
        <title>Opisthorchis viverrini - life in the bile duct.</title>
        <authorList>
            <person name="Young N.D."/>
            <person name="Nagarajan N."/>
            <person name="Lin S.J."/>
            <person name="Korhonen P.K."/>
            <person name="Jex A.R."/>
            <person name="Hall R.S."/>
            <person name="Safavi-Hemami H."/>
            <person name="Kaewkong W."/>
            <person name="Bertrand D."/>
            <person name="Gao S."/>
            <person name="Seet Q."/>
            <person name="Wongkham S."/>
            <person name="Teh B.T."/>
            <person name="Wongkham C."/>
            <person name="Intapan P.M."/>
            <person name="Maleewong W."/>
            <person name="Yang X."/>
            <person name="Hu M."/>
            <person name="Wang Z."/>
            <person name="Hofmann A."/>
            <person name="Sternberg P.W."/>
            <person name="Tan P."/>
            <person name="Wang J."/>
            <person name="Gasser R.B."/>
        </authorList>
    </citation>
    <scope>NUCLEOTIDE SEQUENCE [LARGE SCALE GENOMIC DNA]</scope>
</reference>
<keyword evidence="4" id="KW-0413">Isomerase</keyword>
<feature type="region of interest" description="Disordered" evidence="5">
    <location>
        <begin position="189"/>
        <end position="269"/>
    </location>
</feature>
<feature type="compositionally biased region" description="Polar residues" evidence="5">
    <location>
        <begin position="865"/>
        <end position="876"/>
    </location>
</feature>
<feature type="compositionally biased region" description="Basic and acidic residues" evidence="5">
    <location>
        <begin position="1203"/>
        <end position="1214"/>
    </location>
</feature>
<dbReference type="FunFam" id="2.40.100.10:FF:000022">
    <property type="entry name" value="Peptidyl-prolyl cis-trans isomerase CYP95"/>
    <property type="match status" value="1"/>
</dbReference>
<feature type="compositionally biased region" description="Basic and acidic residues" evidence="5">
    <location>
        <begin position="836"/>
        <end position="849"/>
    </location>
</feature>
<gene>
    <name evidence="7" type="ORF">T265_02578</name>
</gene>
<feature type="region of interest" description="Disordered" evidence="5">
    <location>
        <begin position="580"/>
        <end position="1049"/>
    </location>
</feature>
<evidence type="ECO:0000256" key="3">
    <source>
        <dbReference type="ARBA" id="ARBA00023110"/>
    </source>
</evidence>
<dbReference type="InterPro" id="IPR020892">
    <property type="entry name" value="Cyclophilin-type_PPIase_CS"/>
</dbReference>
<evidence type="ECO:0000256" key="2">
    <source>
        <dbReference type="ARBA" id="ARBA00013194"/>
    </source>
</evidence>
<dbReference type="InterPro" id="IPR002130">
    <property type="entry name" value="Cyclophilin-type_PPIase_dom"/>
</dbReference>
<feature type="compositionally biased region" description="Basic and acidic residues" evidence="5">
    <location>
        <begin position="797"/>
        <end position="811"/>
    </location>
</feature>
<feature type="compositionally biased region" description="Polar residues" evidence="5">
    <location>
        <begin position="687"/>
        <end position="705"/>
    </location>
</feature>
<dbReference type="EMBL" id="KL596650">
    <property type="protein sequence ID" value="KER31130.1"/>
    <property type="molecule type" value="Genomic_DNA"/>
</dbReference>
<feature type="compositionally biased region" description="Basic residues" evidence="5">
    <location>
        <begin position="962"/>
        <end position="974"/>
    </location>
</feature>
<evidence type="ECO:0000313" key="8">
    <source>
        <dbReference type="Proteomes" id="UP000054324"/>
    </source>
</evidence>
<dbReference type="GO" id="GO:0005737">
    <property type="term" value="C:cytoplasm"/>
    <property type="evidence" value="ECO:0007669"/>
    <property type="project" value="TreeGrafter"/>
</dbReference>
<feature type="compositionally biased region" description="Polar residues" evidence="5">
    <location>
        <begin position="731"/>
        <end position="742"/>
    </location>
</feature>
<accession>A0A075A692</accession>
<dbReference type="Pfam" id="PF00160">
    <property type="entry name" value="Pro_isomerase"/>
    <property type="match status" value="1"/>
</dbReference>
<sequence>MPKQKFRTRCFLDITIDGAPIGRIVFELFNDLCPKAAENFKKLCQGACGLGLKTGKPLHYQGSVFHRVIKGFMVQGGDFSNRDGTGGESIYGGTFADECLSTPHDRPFLLSMANRGPNTNGSQFFITTAPAPHLDGKHVVFGHVLSGEDVVRKIEAVPISDTKTHRPVKPIVIDACGELVPVKKKKLKAEVGEKQKKKSKKQKKKKHKNVSEESESASDEVECSVRPEEIPEVPPPRFLYRGTLEADKKPEIQSKRDQSPKWALQSATQRKSVTSHNEFNILLSRPDYLEPESVMKFLHNEGHLIKHIAEAVGRELMRASRERQGDRSGRKVKGRGRLCYRSRSGSRDRSVTPPHWRQASQNTQRMDKDGWQMWHEQRAQQRMKKARDARSPARSPVASPRDNTRRKSSTSPSAVAVNARNRSPSGSPSSAIDADSAVAEVTSRNMPVPPKGASPIPQKRQDLHLPRQISKRSRSSESEHSESPISQRKENPDRSRDAKRRQASKSPEVPRRVAVSPDDRRVVISNGKSMFDKEEESSRAAGSRLELDAMVVDDSDDYSIQTRPLHVKRGEIVINLPEKSMGKVNGEVRGFVSGSPTVTPRQARSPVQPSPNKYATSPTLRSPPARSAHSPENFPPSRPQQFPSMSPASRTSSIRLPASDPRAPRITRTEVSPPTHQAPVSPVPTKTRPTSPSPLLQRAQISPTTIPLPPQRSRLSPSTISPLSAYMARSTRAQQELLSSQSEVRDKQGSPPVISSQTAQQARGNSPTWQSLISDEEITGLSKRVVTASRGSSHHSSAHESRAGKKADRSHSSRSRSSSPEKPPKRSAPRSPPPHLVEKSEREKDIERWRMRHAMLSQKRRGAASVSSSFHTPSLSSDDRARYLDRRKVPSSTFRASRSPSGSYSPPRRRRVRSSTSHSRSGSSSHGRRSHIVDLEHPRSQSKGSHGSHSPRASGSDDSRRSKSRSPPSRHRVRNQGTSPVKLSKRLKRKPVIVPMAAEGDPVIEESIETSKWEKSPESSKTAESQPSTWTTSHWQSANEPSKATPSGAPTVTIVEPVKMNAPAEQPAATSVLQRLRMTQSMRVDDEAVSLVEAAEIKTSEKSLPEEATKPADAVAVAASFSYPVIAKPADALTEISKPQPVPGKTIEQTRKVIAIRGRSSSSGSTSADSSASSSSSSSSRSSSRGRGATRRSVSPLTRSSHRRSDFSDSRSRGRDPQFIVDTQAIVIADALGHDLVLVHPVIHVHQVLVGLGVVADVTALHDIAGAGGHVATQASDDRPLVEAALLQAVTVHLRDAVEPTHLKIKLFSHERLISSVVDSHQLTVNIQLLYSLTGIQMRIKFVSFDVAPKHDSRVNRFARCVTYHENNLEKPGTDIFRFNPVIM</sequence>
<feature type="compositionally biased region" description="Basic residues" evidence="5">
    <location>
        <begin position="330"/>
        <end position="340"/>
    </location>
</feature>
<dbReference type="GO" id="GO:0016018">
    <property type="term" value="F:cyclosporin A binding"/>
    <property type="evidence" value="ECO:0007669"/>
    <property type="project" value="TreeGrafter"/>
</dbReference>
<dbReference type="PANTHER" id="PTHR11071:SF561">
    <property type="entry name" value="PEPTIDYL-PROLYL CIS-TRANS ISOMERASE D-RELATED"/>
    <property type="match status" value="1"/>
</dbReference>
<feature type="compositionally biased region" description="Polar residues" evidence="5">
    <location>
        <begin position="1019"/>
        <end position="1049"/>
    </location>
</feature>
<dbReference type="Proteomes" id="UP000054324">
    <property type="component" value="Unassembled WGS sequence"/>
</dbReference>
<evidence type="ECO:0000256" key="4">
    <source>
        <dbReference type="ARBA" id="ARBA00023235"/>
    </source>
</evidence>
<evidence type="ECO:0000313" key="7">
    <source>
        <dbReference type="EMBL" id="KER31130.1"/>
    </source>
</evidence>
<feature type="compositionally biased region" description="Basic residues" evidence="5">
    <location>
        <begin position="195"/>
        <end position="208"/>
    </location>
</feature>
<keyword evidence="3" id="KW-0697">Rotamase</keyword>
<feature type="compositionally biased region" description="Polar residues" evidence="5">
    <location>
        <begin position="639"/>
        <end position="654"/>
    </location>
</feature>
<evidence type="ECO:0000256" key="5">
    <source>
        <dbReference type="SAM" id="MobiDB-lite"/>
    </source>
</evidence>
<dbReference type="CTD" id="20316766"/>
<dbReference type="PANTHER" id="PTHR11071">
    <property type="entry name" value="PEPTIDYL-PROLYL CIS-TRANS ISOMERASE"/>
    <property type="match status" value="1"/>
</dbReference>
<feature type="compositionally biased region" description="Low complexity" evidence="5">
    <location>
        <begin position="1157"/>
        <end position="1193"/>
    </location>
</feature>
<feature type="region of interest" description="Disordered" evidence="5">
    <location>
        <begin position="1157"/>
        <end position="1214"/>
    </location>
</feature>
<feature type="compositionally biased region" description="Polar residues" evidence="5">
    <location>
        <begin position="753"/>
        <end position="773"/>
    </location>
</feature>
<dbReference type="STRING" id="6198.A0A075A692"/>
<dbReference type="GeneID" id="20316766"/>
<evidence type="ECO:0000259" key="6">
    <source>
        <dbReference type="PROSITE" id="PS50072"/>
    </source>
</evidence>
<name>A0A075A692_OPIVI</name>
<dbReference type="OrthoDB" id="6284883at2759"/>
<feature type="compositionally biased region" description="Low complexity" evidence="5">
    <location>
        <begin position="914"/>
        <end position="925"/>
    </location>
</feature>
<protein>
    <recommendedName>
        <fullName evidence="2">peptidylprolyl isomerase</fullName>
        <ecNumber evidence="2">5.2.1.8</ecNumber>
    </recommendedName>
</protein>
<dbReference type="GO" id="GO:0003755">
    <property type="term" value="F:peptidyl-prolyl cis-trans isomerase activity"/>
    <property type="evidence" value="ECO:0007669"/>
    <property type="project" value="UniProtKB-KW"/>
</dbReference>
<dbReference type="Gene3D" id="2.40.100.10">
    <property type="entry name" value="Cyclophilin-like"/>
    <property type="match status" value="1"/>
</dbReference>
<feature type="compositionally biased region" description="Basic and acidic residues" evidence="5">
    <location>
        <begin position="365"/>
        <end position="379"/>
    </location>
</feature>
<dbReference type="PROSITE" id="PS00170">
    <property type="entry name" value="CSA_PPIASE_1"/>
    <property type="match status" value="1"/>
</dbReference>
<comment type="catalytic activity">
    <reaction evidence="1">
        <text>[protein]-peptidylproline (omega=180) = [protein]-peptidylproline (omega=0)</text>
        <dbReference type="Rhea" id="RHEA:16237"/>
        <dbReference type="Rhea" id="RHEA-COMP:10747"/>
        <dbReference type="Rhea" id="RHEA-COMP:10748"/>
        <dbReference type="ChEBI" id="CHEBI:83833"/>
        <dbReference type="ChEBI" id="CHEBI:83834"/>
        <dbReference type="EC" id="5.2.1.8"/>
    </reaction>
</comment>
<feature type="compositionally biased region" description="Polar residues" evidence="5">
    <location>
        <begin position="420"/>
        <end position="430"/>
    </location>
</feature>
<feature type="compositionally biased region" description="Basic and acidic residues" evidence="5">
    <location>
        <begin position="319"/>
        <end position="329"/>
    </location>
</feature>
<organism evidence="7 8">
    <name type="scientific">Opisthorchis viverrini</name>
    <name type="common">Southeast Asian liver fluke</name>
    <dbReference type="NCBI Taxonomy" id="6198"/>
    <lineage>
        <taxon>Eukaryota</taxon>
        <taxon>Metazoa</taxon>
        <taxon>Spiralia</taxon>
        <taxon>Lophotrochozoa</taxon>
        <taxon>Platyhelminthes</taxon>
        <taxon>Trematoda</taxon>
        <taxon>Digenea</taxon>
        <taxon>Opisthorchiida</taxon>
        <taxon>Opisthorchiata</taxon>
        <taxon>Opisthorchiidae</taxon>
        <taxon>Opisthorchis</taxon>
    </lineage>
</organism>
<feature type="region of interest" description="Disordered" evidence="5">
    <location>
        <begin position="319"/>
        <end position="544"/>
    </location>
</feature>
<dbReference type="RefSeq" id="XP_009165121.1">
    <property type="nucleotide sequence ID" value="XM_009166857.1"/>
</dbReference>
<feature type="compositionally biased region" description="Basic and acidic residues" evidence="5">
    <location>
        <begin position="244"/>
        <end position="259"/>
    </location>
</feature>
<dbReference type="KEGG" id="ovi:T265_02578"/>
<feature type="domain" description="PPIase cyclophilin-type" evidence="6">
    <location>
        <begin position="11"/>
        <end position="178"/>
    </location>
</feature>
<dbReference type="GO" id="GO:0006457">
    <property type="term" value="P:protein folding"/>
    <property type="evidence" value="ECO:0007669"/>
    <property type="project" value="InterPro"/>
</dbReference>
<dbReference type="EC" id="5.2.1.8" evidence="2"/>
<feature type="compositionally biased region" description="Basic and acidic residues" evidence="5">
    <location>
        <begin position="877"/>
        <end position="888"/>
    </location>
</feature>
<dbReference type="SUPFAM" id="SSF50891">
    <property type="entry name" value="Cyclophilin-like"/>
    <property type="match status" value="1"/>
</dbReference>
<evidence type="ECO:0000256" key="1">
    <source>
        <dbReference type="ARBA" id="ARBA00000971"/>
    </source>
</evidence>
<feature type="compositionally biased region" description="Polar residues" evidence="5">
    <location>
        <begin position="594"/>
        <end position="620"/>
    </location>
</feature>
<dbReference type="PRINTS" id="PR00153">
    <property type="entry name" value="CSAPPISMRASE"/>
</dbReference>
<feature type="compositionally biased region" description="Acidic residues" evidence="5">
    <location>
        <begin position="212"/>
        <end position="222"/>
    </location>
</feature>
<proteinExistence type="predicted"/>
<feature type="compositionally biased region" description="Basic and acidic residues" evidence="5">
    <location>
        <begin position="1009"/>
        <end position="1018"/>
    </location>
</feature>
<feature type="compositionally biased region" description="Basic residues" evidence="5">
    <location>
        <begin position="850"/>
        <end position="862"/>
    </location>
</feature>